<dbReference type="EMBL" id="CP001649">
    <property type="protein sequence ID" value="ACS80402.1"/>
    <property type="molecule type" value="Genomic_DNA"/>
</dbReference>
<dbReference type="AlphaFoldDB" id="C6BX96"/>
<sequence length="228" mass="25881">MLVLTDLTRFNDSDKVCMALLDEDDCTCYRPLPYENLDFVEFRNIRPGIIVSADVIPHENPDSPHVEDCAFENDVWLDCVDEQTFKDLLERSAVDSIEEAFEGIVTPKNRCVPVESPCSRSIRTIRINPKSVSVSVVNSGEDVKLRLAFTDKAGETFRLTPISDLCFHRMAMEYVQQGRMDELEALLAGGEEVYIRAGLSRLYKSKNGKQGFWMQANGVYIFPGYYQS</sequence>
<evidence type="ECO:0000313" key="2">
    <source>
        <dbReference type="Proteomes" id="UP000002601"/>
    </source>
</evidence>
<dbReference type="KEGG" id="dsa:Desal_2346"/>
<protein>
    <submittedName>
        <fullName evidence="1">Uncharacterized protein</fullName>
    </submittedName>
</protein>
<name>C6BX96_MARSD</name>
<dbReference type="Proteomes" id="UP000002601">
    <property type="component" value="Chromosome"/>
</dbReference>
<gene>
    <name evidence="1" type="ordered locus">Desal_2346</name>
</gene>
<dbReference type="RefSeq" id="WP_015852218.1">
    <property type="nucleotide sequence ID" value="NC_012881.1"/>
</dbReference>
<keyword evidence="2" id="KW-1185">Reference proteome</keyword>
<evidence type="ECO:0000313" key="1">
    <source>
        <dbReference type="EMBL" id="ACS80402.1"/>
    </source>
</evidence>
<reference evidence="1 2" key="1">
    <citation type="submission" date="2009-06" db="EMBL/GenBank/DDBJ databases">
        <title>Complete sequence of Desulfovibrio salexigens DSM 2638.</title>
        <authorList>
            <consortium name="US DOE Joint Genome Institute"/>
            <person name="Lucas S."/>
            <person name="Copeland A."/>
            <person name="Lapidus A."/>
            <person name="Glavina del Rio T."/>
            <person name="Tice H."/>
            <person name="Bruce D."/>
            <person name="Goodwin L."/>
            <person name="Pitluck S."/>
            <person name="Munk A.C."/>
            <person name="Brettin T."/>
            <person name="Detter J.C."/>
            <person name="Han C."/>
            <person name="Tapia R."/>
            <person name="Larimer F."/>
            <person name="Land M."/>
            <person name="Hauser L."/>
            <person name="Kyrpides N."/>
            <person name="Anderson I."/>
            <person name="Wall J.D."/>
            <person name="Arkin A.P."/>
            <person name="Dehal P."/>
            <person name="Chivian D."/>
            <person name="Giles B."/>
            <person name="Hazen T.C."/>
        </authorList>
    </citation>
    <scope>NUCLEOTIDE SEQUENCE [LARGE SCALE GENOMIC DNA]</scope>
    <source>
        <strain evidence="2">ATCC 14822 / DSM 2638 / NCIMB 8403 / VKM B-1763</strain>
    </source>
</reference>
<dbReference type="HOGENOM" id="CLU_1173903_0_0_7"/>
<dbReference type="OrthoDB" id="1550680at2"/>
<organism evidence="1 2">
    <name type="scientific">Maridesulfovibrio salexigens (strain ATCC 14822 / DSM 2638 / NCIMB 8403 / VKM B-1763)</name>
    <name type="common">Desulfovibrio salexigens</name>
    <dbReference type="NCBI Taxonomy" id="526222"/>
    <lineage>
        <taxon>Bacteria</taxon>
        <taxon>Pseudomonadati</taxon>
        <taxon>Thermodesulfobacteriota</taxon>
        <taxon>Desulfovibrionia</taxon>
        <taxon>Desulfovibrionales</taxon>
        <taxon>Desulfovibrionaceae</taxon>
        <taxon>Maridesulfovibrio</taxon>
    </lineage>
</organism>
<dbReference type="eggNOG" id="ENOG502ZHAX">
    <property type="taxonomic scope" value="Bacteria"/>
</dbReference>
<accession>C6BX96</accession>
<proteinExistence type="predicted"/>